<evidence type="ECO:0000256" key="1">
    <source>
        <dbReference type="ARBA" id="ARBA00004275"/>
    </source>
</evidence>
<protein>
    <submittedName>
        <fullName evidence="5">AMP-binding domain-containing protein</fullName>
    </submittedName>
</protein>
<dbReference type="WBParaSite" id="Hba_07724">
    <property type="protein sequence ID" value="Hba_07724"/>
    <property type="gene ID" value="Hba_07724"/>
</dbReference>
<dbReference type="SUPFAM" id="SSF56801">
    <property type="entry name" value="Acetyl-CoA synthetase-like"/>
    <property type="match status" value="1"/>
</dbReference>
<evidence type="ECO:0000256" key="2">
    <source>
        <dbReference type="ARBA" id="ARBA00023140"/>
    </source>
</evidence>
<dbReference type="AlphaFoldDB" id="A0A1I7WRJ6"/>
<dbReference type="Pfam" id="PF00501">
    <property type="entry name" value="AMP-binding"/>
    <property type="match status" value="1"/>
</dbReference>
<dbReference type="PANTHER" id="PTHR24096:SF422">
    <property type="entry name" value="BCDNA.GH02901"/>
    <property type="match status" value="1"/>
</dbReference>
<dbReference type="GO" id="GO:0005777">
    <property type="term" value="C:peroxisome"/>
    <property type="evidence" value="ECO:0007669"/>
    <property type="project" value="UniProtKB-SubCell"/>
</dbReference>
<dbReference type="InterPro" id="IPR042099">
    <property type="entry name" value="ANL_N_sf"/>
</dbReference>
<dbReference type="Proteomes" id="UP000095283">
    <property type="component" value="Unplaced"/>
</dbReference>
<comment type="subcellular location">
    <subcellularLocation>
        <location evidence="1">Peroxisome</location>
    </subcellularLocation>
</comment>
<keyword evidence="2" id="KW-0576">Peroxisome</keyword>
<evidence type="ECO:0000259" key="3">
    <source>
        <dbReference type="Pfam" id="PF00501"/>
    </source>
</evidence>
<dbReference type="GO" id="GO:0016405">
    <property type="term" value="F:CoA-ligase activity"/>
    <property type="evidence" value="ECO:0007669"/>
    <property type="project" value="TreeGrafter"/>
</dbReference>
<dbReference type="PANTHER" id="PTHR24096">
    <property type="entry name" value="LONG-CHAIN-FATTY-ACID--COA LIGASE"/>
    <property type="match status" value="1"/>
</dbReference>
<name>A0A1I7WRJ6_HETBA</name>
<accession>A0A1I7WRJ6</accession>
<sequence length="179" mass="20021">MSRRGSVKVFYHGMAPHIVVERKILRKLIYGSHGFPYLWILGYGMTESTMATHMPDLKSGQPFGSIVDPSTGKDQKVGERGEICVRGPTVMLGYLGRPDATSSTIIDGWLHTGKNSFDILCDIGYVDNDGNLFIVDRLKELIKVKGLQLVIAKQRMYCFPLVQIISFPNTNTILFARII</sequence>
<feature type="domain" description="AMP-dependent synthetase/ligase" evidence="3">
    <location>
        <begin position="41"/>
        <end position="95"/>
    </location>
</feature>
<keyword evidence="4" id="KW-1185">Reference proteome</keyword>
<reference evidence="5" key="1">
    <citation type="submission" date="2016-11" db="UniProtKB">
        <authorList>
            <consortium name="WormBaseParasite"/>
        </authorList>
    </citation>
    <scope>IDENTIFICATION</scope>
</reference>
<evidence type="ECO:0000313" key="4">
    <source>
        <dbReference type="Proteomes" id="UP000095283"/>
    </source>
</evidence>
<dbReference type="Gene3D" id="3.40.50.12780">
    <property type="entry name" value="N-terminal domain of ligase-like"/>
    <property type="match status" value="1"/>
</dbReference>
<dbReference type="InterPro" id="IPR000873">
    <property type="entry name" value="AMP-dep_synth/lig_dom"/>
</dbReference>
<organism evidence="4 5">
    <name type="scientific">Heterorhabditis bacteriophora</name>
    <name type="common">Entomopathogenic nematode worm</name>
    <dbReference type="NCBI Taxonomy" id="37862"/>
    <lineage>
        <taxon>Eukaryota</taxon>
        <taxon>Metazoa</taxon>
        <taxon>Ecdysozoa</taxon>
        <taxon>Nematoda</taxon>
        <taxon>Chromadorea</taxon>
        <taxon>Rhabditida</taxon>
        <taxon>Rhabditina</taxon>
        <taxon>Rhabditomorpha</taxon>
        <taxon>Strongyloidea</taxon>
        <taxon>Heterorhabditidae</taxon>
        <taxon>Heterorhabditis</taxon>
    </lineage>
</organism>
<evidence type="ECO:0000313" key="5">
    <source>
        <dbReference type="WBParaSite" id="Hba_07724"/>
    </source>
</evidence>
<proteinExistence type="predicted"/>